<reference evidence="1" key="1">
    <citation type="submission" date="2020-09" db="EMBL/GenBank/DDBJ databases">
        <title>Genome-Enabled Discovery of Anthraquinone Biosynthesis in Senna tora.</title>
        <authorList>
            <person name="Kang S.-H."/>
            <person name="Pandey R.P."/>
            <person name="Lee C.-M."/>
            <person name="Sim J.-S."/>
            <person name="Jeong J.-T."/>
            <person name="Choi B.-S."/>
            <person name="Jung M."/>
            <person name="Ginzburg D."/>
            <person name="Zhao K."/>
            <person name="Won S.Y."/>
            <person name="Oh T.-J."/>
            <person name="Yu Y."/>
            <person name="Kim N.-H."/>
            <person name="Lee O.R."/>
            <person name="Lee T.-H."/>
            <person name="Bashyal P."/>
            <person name="Kim T.-S."/>
            <person name="Lee W.-H."/>
            <person name="Kawkins C."/>
            <person name="Kim C.-K."/>
            <person name="Kim J.S."/>
            <person name="Ahn B.O."/>
            <person name="Rhee S.Y."/>
            <person name="Sohng J.K."/>
        </authorList>
    </citation>
    <scope>NUCLEOTIDE SEQUENCE</scope>
    <source>
        <tissue evidence="1">Leaf</tissue>
    </source>
</reference>
<accession>A0A834X5B6</accession>
<sequence>MKSDSEDPQIKVTRASGAEANPEIMKLLCNENKENY</sequence>
<comment type="caution">
    <text evidence="1">The sequence shown here is derived from an EMBL/GenBank/DDBJ whole genome shotgun (WGS) entry which is preliminary data.</text>
</comment>
<dbReference type="AlphaFoldDB" id="A0A834X5B6"/>
<name>A0A834X5B6_9FABA</name>
<keyword evidence="2" id="KW-1185">Reference proteome</keyword>
<evidence type="ECO:0000313" key="1">
    <source>
        <dbReference type="EMBL" id="KAF7838017.1"/>
    </source>
</evidence>
<dbReference type="EMBL" id="JAAIUW010000003">
    <property type="protein sequence ID" value="KAF7838017.1"/>
    <property type="molecule type" value="Genomic_DNA"/>
</dbReference>
<dbReference type="Proteomes" id="UP000634136">
    <property type="component" value="Unassembled WGS sequence"/>
</dbReference>
<organism evidence="1 2">
    <name type="scientific">Senna tora</name>
    <dbReference type="NCBI Taxonomy" id="362788"/>
    <lineage>
        <taxon>Eukaryota</taxon>
        <taxon>Viridiplantae</taxon>
        <taxon>Streptophyta</taxon>
        <taxon>Embryophyta</taxon>
        <taxon>Tracheophyta</taxon>
        <taxon>Spermatophyta</taxon>
        <taxon>Magnoliopsida</taxon>
        <taxon>eudicotyledons</taxon>
        <taxon>Gunneridae</taxon>
        <taxon>Pentapetalae</taxon>
        <taxon>rosids</taxon>
        <taxon>fabids</taxon>
        <taxon>Fabales</taxon>
        <taxon>Fabaceae</taxon>
        <taxon>Caesalpinioideae</taxon>
        <taxon>Cassia clade</taxon>
        <taxon>Senna</taxon>
    </lineage>
</organism>
<protein>
    <submittedName>
        <fullName evidence="1">Uncharacterized protein</fullName>
    </submittedName>
</protein>
<evidence type="ECO:0000313" key="2">
    <source>
        <dbReference type="Proteomes" id="UP000634136"/>
    </source>
</evidence>
<gene>
    <name evidence="1" type="ORF">G2W53_006499</name>
</gene>
<proteinExistence type="predicted"/>